<evidence type="ECO:0008006" key="5">
    <source>
        <dbReference type="Google" id="ProtNLM"/>
    </source>
</evidence>
<organism evidence="3 4">
    <name type="scientific">Cylindrotheca closterium</name>
    <dbReference type="NCBI Taxonomy" id="2856"/>
    <lineage>
        <taxon>Eukaryota</taxon>
        <taxon>Sar</taxon>
        <taxon>Stramenopiles</taxon>
        <taxon>Ochrophyta</taxon>
        <taxon>Bacillariophyta</taxon>
        <taxon>Bacillariophyceae</taxon>
        <taxon>Bacillariophycidae</taxon>
        <taxon>Bacillariales</taxon>
        <taxon>Bacillariaceae</taxon>
        <taxon>Cylindrotheca</taxon>
    </lineage>
</organism>
<gene>
    <name evidence="3" type="ORF">CYCCA115_LOCUS15246</name>
</gene>
<keyword evidence="2" id="KW-0732">Signal</keyword>
<dbReference type="Proteomes" id="UP001295423">
    <property type="component" value="Unassembled WGS sequence"/>
</dbReference>
<dbReference type="EMBL" id="CAKOGP040001869">
    <property type="protein sequence ID" value="CAJ1954655.1"/>
    <property type="molecule type" value="Genomic_DNA"/>
</dbReference>
<dbReference type="SUPFAM" id="SSF117916">
    <property type="entry name" value="Fe-S cluster assembly (FSCA) domain-like"/>
    <property type="match status" value="1"/>
</dbReference>
<evidence type="ECO:0000313" key="3">
    <source>
        <dbReference type="EMBL" id="CAJ1954655.1"/>
    </source>
</evidence>
<feature type="region of interest" description="Disordered" evidence="1">
    <location>
        <begin position="73"/>
        <end position="103"/>
    </location>
</feature>
<keyword evidence="4" id="KW-1185">Reference proteome</keyword>
<comment type="caution">
    <text evidence="3">The sequence shown here is derived from an EMBL/GenBank/DDBJ whole genome shotgun (WGS) entry which is preliminary data.</text>
</comment>
<feature type="chain" id="PRO_5041990296" description="NIF system FeS cluster assembly NifU C-terminal domain-containing protein" evidence="2">
    <location>
        <begin position="24"/>
        <end position="206"/>
    </location>
</feature>
<dbReference type="PANTHER" id="PTHR36018:SF1">
    <property type="entry name" value="OS09G0481800 PROTEIN"/>
    <property type="match status" value="1"/>
</dbReference>
<reference evidence="3" key="1">
    <citation type="submission" date="2023-08" db="EMBL/GenBank/DDBJ databases">
        <authorList>
            <person name="Audoor S."/>
            <person name="Bilcke G."/>
        </authorList>
    </citation>
    <scope>NUCLEOTIDE SEQUENCE</scope>
</reference>
<accession>A0AAD2JJ09</accession>
<feature type="compositionally biased region" description="Basic and acidic residues" evidence="1">
    <location>
        <begin position="73"/>
        <end position="84"/>
    </location>
</feature>
<feature type="signal peptide" evidence="2">
    <location>
        <begin position="1"/>
        <end position="23"/>
    </location>
</feature>
<protein>
    <recommendedName>
        <fullName evidence="5">NIF system FeS cluster assembly NifU C-terminal domain-containing protein</fullName>
    </recommendedName>
</protein>
<evidence type="ECO:0000256" key="1">
    <source>
        <dbReference type="SAM" id="MobiDB-lite"/>
    </source>
</evidence>
<sequence>MTVGCNSFLTLMSLSSLALCAHSLTPVAFYNSPSKVAAPPSSSSSSLFMSDWSSFSALDDDDDLDMTFDTREYAKEEDSQELKAEVGSSLDPPSIDNDAEPISVPAGSQLALDEETVLGVLSACREEIGTMFGYSAENRGVGITGGVDFVEMDGPTVVLRLKGRFWHQRTTVLDRVANYLQQRIPEIIDVTVEDEWQLTDEANEAF</sequence>
<proteinExistence type="predicted"/>
<dbReference type="PANTHER" id="PTHR36018">
    <property type="entry name" value="OS09G0481800 PROTEIN"/>
    <property type="match status" value="1"/>
</dbReference>
<evidence type="ECO:0000256" key="2">
    <source>
        <dbReference type="SAM" id="SignalP"/>
    </source>
</evidence>
<dbReference type="Gene3D" id="3.30.300.130">
    <property type="entry name" value="Fe-S cluster assembly (FSCA)"/>
    <property type="match status" value="1"/>
</dbReference>
<dbReference type="AlphaFoldDB" id="A0AAD2JJ09"/>
<evidence type="ECO:0000313" key="4">
    <source>
        <dbReference type="Proteomes" id="UP001295423"/>
    </source>
</evidence>
<name>A0AAD2JJ09_9STRA</name>
<dbReference type="InterPro" id="IPR034904">
    <property type="entry name" value="FSCA_dom_sf"/>
</dbReference>